<evidence type="ECO:0000256" key="2">
    <source>
        <dbReference type="SAM" id="Phobius"/>
    </source>
</evidence>
<evidence type="ECO:0000256" key="3">
    <source>
        <dbReference type="SAM" id="SignalP"/>
    </source>
</evidence>
<keyword evidence="3" id="KW-0732">Signal</keyword>
<comment type="caution">
    <text evidence="4">The sequence shown here is derived from an EMBL/GenBank/DDBJ whole genome shotgun (WGS) entry which is preliminary data.</text>
</comment>
<organism evidence="4 5">
    <name type="scientific">Nepenthes gracilis</name>
    <name type="common">Slender pitcher plant</name>
    <dbReference type="NCBI Taxonomy" id="150966"/>
    <lineage>
        <taxon>Eukaryota</taxon>
        <taxon>Viridiplantae</taxon>
        <taxon>Streptophyta</taxon>
        <taxon>Embryophyta</taxon>
        <taxon>Tracheophyta</taxon>
        <taxon>Spermatophyta</taxon>
        <taxon>Magnoliopsida</taxon>
        <taxon>eudicotyledons</taxon>
        <taxon>Gunneridae</taxon>
        <taxon>Pentapetalae</taxon>
        <taxon>Caryophyllales</taxon>
        <taxon>Nepenthaceae</taxon>
        <taxon>Nepenthes</taxon>
    </lineage>
</organism>
<keyword evidence="2" id="KW-0812">Transmembrane</keyword>
<evidence type="ECO:0000313" key="4">
    <source>
        <dbReference type="EMBL" id="GMH05368.1"/>
    </source>
</evidence>
<feature type="compositionally biased region" description="Pro residues" evidence="1">
    <location>
        <begin position="49"/>
        <end position="58"/>
    </location>
</feature>
<dbReference type="Proteomes" id="UP001279734">
    <property type="component" value="Unassembled WGS sequence"/>
</dbReference>
<protein>
    <submittedName>
        <fullName evidence="4">Uncharacterized protein</fullName>
    </submittedName>
</protein>
<dbReference type="EMBL" id="BSYO01000005">
    <property type="protein sequence ID" value="GMH05368.1"/>
    <property type="molecule type" value="Genomic_DNA"/>
</dbReference>
<dbReference type="PANTHER" id="PTHR34558">
    <property type="entry name" value="EXPRESSED PROTEIN"/>
    <property type="match status" value="1"/>
</dbReference>
<dbReference type="PANTHER" id="PTHR34558:SF9">
    <property type="entry name" value="F3L24.15 PROTEIN"/>
    <property type="match status" value="1"/>
</dbReference>
<feature type="compositionally biased region" description="Basic and acidic residues" evidence="1">
    <location>
        <begin position="72"/>
        <end position="83"/>
    </location>
</feature>
<feature type="chain" id="PRO_5041910653" evidence="3">
    <location>
        <begin position="23"/>
        <end position="116"/>
    </location>
</feature>
<name>A0AAD3XI30_NEPGR</name>
<sequence>MAAHQLLLLCVVMVADISMSVAEPVPSMGSSTRMEVFWSSFSPGLAPAPAPAPVPAPAPARGWADSGGAESEQIRRLGRHQGDRSTAGGDVILGAFATAMFASVFCYIRITRNRAS</sequence>
<proteinExistence type="predicted"/>
<evidence type="ECO:0000256" key="1">
    <source>
        <dbReference type="SAM" id="MobiDB-lite"/>
    </source>
</evidence>
<dbReference type="AlphaFoldDB" id="A0AAD3XI30"/>
<keyword evidence="2" id="KW-1133">Transmembrane helix</keyword>
<keyword evidence="5" id="KW-1185">Reference proteome</keyword>
<evidence type="ECO:0000313" key="5">
    <source>
        <dbReference type="Proteomes" id="UP001279734"/>
    </source>
</evidence>
<accession>A0AAD3XI30</accession>
<keyword evidence="2" id="KW-0472">Membrane</keyword>
<feature type="region of interest" description="Disordered" evidence="1">
    <location>
        <begin position="49"/>
        <end position="84"/>
    </location>
</feature>
<feature type="signal peptide" evidence="3">
    <location>
        <begin position="1"/>
        <end position="22"/>
    </location>
</feature>
<gene>
    <name evidence="4" type="ORF">Nepgr_007208</name>
</gene>
<reference evidence="4" key="1">
    <citation type="submission" date="2023-05" db="EMBL/GenBank/DDBJ databases">
        <title>Nepenthes gracilis genome sequencing.</title>
        <authorList>
            <person name="Fukushima K."/>
        </authorList>
    </citation>
    <scope>NUCLEOTIDE SEQUENCE</scope>
    <source>
        <strain evidence="4">SING2019-196</strain>
    </source>
</reference>
<feature type="transmembrane region" description="Helical" evidence="2">
    <location>
        <begin position="91"/>
        <end position="110"/>
    </location>
</feature>